<dbReference type="Proteomes" id="UP001596297">
    <property type="component" value="Unassembled WGS sequence"/>
</dbReference>
<proteinExistence type="predicted"/>
<protein>
    <submittedName>
        <fullName evidence="1">Uncharacterized protein</fullName>
    </submittedName>
</protein>
<reference evidence="2" key="1">
    <citation type="journal article" date="2019" name="Int. J. Syst. Evol. Microbiol.">
        <title>The Global Catalogue of Microorganisms (GCM) 10K type strain sequencing project: providing services to taxonomists for standard genome sequencing and annotation.</title>
        <authorList>
            <consortium name="The Broad Institute Genomics Platform"/>
            <consortium name="The Broad Institute Genome Sequencing Center for Infectious Disease"/>
            <person name="Wu L."/>
            <person name="Ma J."/>
        </authorList>
    </citation>
    <scope>NUCLEOTIDE SEQUENCE [LARGE SCALE GENOMIC DNA]</scope>
    <source>
        <strain evidence="2">CGMCC 1.15772</strain>
    </source>
</reference>
<sequence>MSRIELLVEEDLGQLFIDREEILSDSWGWSYYGSKPGSGLVLYLYKGIFERLKGFQLRDFSHFKLIKFEYPIPFDEDFSGFNFSGITFIPEGESMEVRLECDLDILNWKQSWSLAEQMTSFVDKIGPKLPKDWSIRNLDSIKEGEELNSIDIVKEFKKDSEYFDECMEIIHMIETVQDDIFMENNFKHGETSKIVREFDFPESIRVYCEQYLIFFAEFLRDMGIQATTSVGNESGYTIFSVIPTDREDALEKIQILLGEYLKLPSIISMTDSLKYSDSIEAQKLLSNIHHLQGQLGLALATIRQQMALIDSKDEIIRYQNEILKIKIESGRVLLDYAKDLEISPEEENIIEGILSVKKYEIGPLSVDLPSILRFLKEKFGGR</sequence>
<evidence type="ECO:0000313" key="1">
    <source>
        <dbReference type="EMBL" id="MFC6590925.1"/>
    </source>
</evidence>
<dbReference type="EMBL" id="JBHSWD010000001">
    <property type="protein sequence ID" value="MFC6590925.1"/>
    <property type="molecule type" value="Genomic_DNA"/>
</dbReference>
<dbReference type="RefSeq" id="WP_380081933.1">
    <property type="nucleotide sequence ID" value="NZ_JBHSWD010000001.1"/>
</dbReference>
<name>A0ABW1Y9D6_9DEIO</name>
<accession>A0ABW1Y9D6</accession>
<keyword evidence="2" id="KW-1185">Reference proteome</keyword>
<organism evidence="1 2">
    <name type="scientific">Deinococcus lacus</name>
    <dbReference type="NCBI Taxonomy" id="392561"/>
    <lineage>
        <taxon>Bacteria</taxon>
        <taxon>Thermotogati</taxon>
        <taxon>Deinococcota</taxon>
        <taxon>Deinococci</taxon>
        <taxon>Deinococcales</taxon>
        <taxon>Deinococcaceae</taxon>
        <taxon>Deinococcus</taxon>
    </lineage>
</organism>
<comment type="caution">
    <text evidence="1">The sequence shown here is derived from an EMBL/GenBank/DDBJ whole genome shotgun (WGS) entry which is preliminary data.</text>
</comment>
<evidence type="ECO:0000313" key="2">
    <source>
        <dbReference type="Proteomes" id="UP001596297"/>
    </source>
</evidence>
<gene>
    <name evidence="1" type="ORF">ACFP81_02010</name>
</gene>